<evidence type="ECO:0000313" key="2">
    <source>
        <dbReference type="Proteomes" id="UP000768646"/>
    </source>
</evidence>
<comment type="caution">
    <text evidence="1">The sequence shown here is derived from an EMBL/GenBank/DDBJ whole genome shotgun (WGS) entry which is preliminary data.</text>
</comment>
<keyword evidence="2" id="KW-1185">Reference proteome</keyword>
<accession>A0ACB7CAI6</accession>
<reference evidence="1 2" key="1">
    <citation type="journal article" date="2021" name="Commun. Biol.">
        <title>Genomic insights into the host specific adaptation of the Pneumocystis genus.</title>
        <authorList>
            <person name="Cisse O.H."/>
            <person name="Ma L."/>
            <person name="Dekker J.P."/>
            <person name="Khil P.P."/>
            <person name="Youn J.-H."/>
            <person name="Brenchley J.M."/>
            <person name="Blair R."/>
            <person name="Pahar B."/>
            <person name="Chabe M."/>
            <person name="Van Rompay K.K.A."/>
            <person name="Keesler R."/>
            <person name="Sukura A."/>
            <person name="Hirsch V."/>
            <person name="Kutty G."/>
            <person name="Liu Y."/>
            <person name="Peng L."/>
            <person name="Chen J."/>
            <person name="Song J."/>
            <person name="Weissenbacher-Lang C."/>
            <person name="Xu J."/>
            <person name="Upham N.S."/>
            <person name="Stajich J.E."/>
            <person name="Cuomo C.A."/>
            <person name="Cushion M.T."/>
            <person name="Kovacs J.A."/>
        </authorList>
    </citation>
    <scope>NUCLEOTIDE SEQUENCE [LARGE SCALE GENOMIC DNA]</scope>
    <source>
        <strain evidence="1 2">RABM</strain>
    </source>
</reference>
<name>A0ACB7CAI6_9ASCO</name>
<gene>
    <name evidence="1" type="ORF">PORY_001794</name>
</gene>
<evidence type="ECO:0000313" key="1">
    <source>
        <dbReference type="EMBL" id="KAG4304741.1"/>
    </source>
</evidence>
<dbReference type="Proteomes" id="UP000768646">
    <property type="component" value="Unassembled WGS sequence"/>
</dbReference>
<protein>
    <submittedName>
        <fullName evidence="1">Uncharacterized protein</fullName>
    </submittedName>
</protein>
<sequence length="550" mass="63386">MKKKDTKLNKNEKKYKRLTKELNKLFCKYSISDAIELEDISVNHMIQLYEALYNTQFPFTNREDNSKKAQVKYLKLLLGTISHESLRIDLSHIDPVLVVEHDMESIINIVEVLVIIGNLQLLREKISMKKEKIYETTQEEDNSSISCHASGYEEETDNSQDNETSIYCPSKDSHNTSHTSNSLESSESISIISHINNRANKVFNKIHTLNRDLTHSTCNDKTSKKVSSKVCQNAKRSANSKPSKKAQNYNKNNNKASKLSYRSIGTQTSLPYFPETLTNCQGSPLSSSFDASYKSSSNIGPCSIKQMMQKVSLNPWGSESSENELSEYSLSSERDTSKTHPSKKAINAINFHSNFDDDFLKKKNKYDQLIKDNFKQKLSTLDENNRMYPYILHTLHKSPSFYLKKNVSQESSPNSDTTNIAFFKQKFHRGVLKVDSPYTLYLRKRRKNALNILHSQRSRLGQNLKKKRGLNHSKTENIKNIPYKKPYHTFLNDVSFYSPSELKSQTSFFSQYDENFTRDLEERLISAKKLYSNESCLHDDLISKMANHQI</sequence>
<dbReference type="EMBL" id="JABTEG010000006">
    <property type="protein sequence ID" value="KAG4304741.1"/>
    <property type="molecule type" value="Genomic_DNA"/>
</dbReference>
<organism evidence="1 2">
    <name type="scientific">Pneumocystis oryctolagi</name>
    <dbReference type="NCBI Taxonomy" id="42067"/>
    <lineage>
        <taxon>Eukaryota</taxon>
        <taxon>Fungi</taxon>
        <taxon>Dikarya</taxon>
        <taxon>Ascomycota</taxon>
        <taxon>Taphrinomycotina</taxon>
        <taxon>Pneumocystomycetes</taxon>
        <taxon>Pneumocystaceae</taxon>
        <taxon>Pneumocystis</taxon>
    </lineage>
</organism>
<proteinExistence type="predicted"/>